<dbReference type="PANTHER" id="PTHR33653:SF1">
    <property type="entry name" value="RIBONUCLEASE VAPC2"/>
    <property type="match status" value="1"/>
</dbReference>
<evidence type="ECO:0000313" key="9">
    <source>
        <dbReference type="EMBL" id="APB33553.1"/>
    </source>
</evidence>
<comment type="cofactor">
    <cofactor evidence="1">
        <name>Mg(2+)</name>
        <dbReference type="ChEBI" id="CHEBI:18420"/>
    </cofactor>
</comment>
<evidence type="ECO:0000256" key="4">
    <source>
        <dbReference type="ARBA" id="ARBA00022723"/>
    </source>
</evidence>
<dbReference type="Pfam" id="PF01850">
    <property type="entry name" value="PIN"/>
    <property type="match status" value="1"/>
</dbReference>
<dbReference type="KEGG" id="glt:GlitD10_1233"/>
<evidence type="ECO:0000256" key="5">
    <source>
        <dbReference type="ARBA" id="ARBA00022801"/>
    </source>
</evidence>
<dbReference type="EMBL" id="CP017675">
    <property type="protein sequence ID" value="APB33553.1"/>
    <property type="molecule type" value="Genomic_DNA"/>
</dbReference>
<keyword evidence="5" id="KW-0378">Hydrolase</keyword>
<gene>
    <name evidence="9" type="ORF">GlitD10_1233</name>
</gene>
<dbReference type="CDD" id="cd18745">
    <property type="entry name" value="PIN_VapC4-5_FitB-like"/>
    <property type="match status" value="1"/>
</dbReference>
<evidence type="ECO:0000256" key="3">
    <source>
        <dbReference type="ARBA" id="ARBA00022722"/>
    </source>
</evidence>
<evidence type="ECO:0000256" key="6">
    <source>
        <dbReference type="ARBA" id="ARBA00022842"/>
    </source>
</evidence>
<dbReference type="Gene3D" id="3.40.50.1010">
    <property type="entry name" value="5'-nuclease"/>
    <property type="match status" value="1"/>
</dbReference>
<dbReference type="InterPro" id="IPR029060">
    <property type="entry name" value="PIN-like_dom_sf"/>
</dbReference>
<sequence length="132" mass="15320">MSYLLDTNACIQALNNQNSFVAQRIIRIPTECIYLCTIVCMELYYGAYKSRRTQENLNHLADFFRQFSILPFDQESSRITGYIRTGLEVAGMPIGLYDLQIAAIALSNDLILITHNTREFSRVHNLKYEDWE</sequence>
<keyword evidence="6" id="KW-0460">Magnesium</keyword>
<evidence type="ECO:0000256" key="2">
    <source>
        <dbReference type="ARBA" id="ARBA00022649"/>
    </source>
</evidence>
<keyword evidence="3" id="KW-0540">Nuclease</keyword>
<dbReference type="InterPro" id="IPR002716">
    <property type="entry name" value="PIN_dom"/>
</dbReference>
<evidence type="ECO:0000256" key="7">
    <source>
        <dbReference type="ARBA" id="ARBA00038093"/>
    </source>
</evidence>
<dbReference type="AlphaFoldDB" id="A0A1J0ACB8"/>
<dbReference type="GO" id="GO:0004518">
    <property type="term" value="F:nuclease activity"/>
    <property type="evidence" value="ECO:0007669"/>
    <property type="project" value="UniProtKB-KW"/>
</dbReference>
<accession>A0A1J0ACB8</accession>
<dbReference type="GO" id="GO:0046872">
    <property type="term" value="F:metal ion binding"/>
    <property type="evidence" value="ECO:0007669"/>
    <property type="project" value="UniProtKB-KW"/>
</dbReference>
<dbReference type="GO" id="GO:0016787">
    <property type="term" value="F:hydrolase activity"/>
    <property type="evidence" value="ECO:0007669"/>
    <property type="project" value="UniProtKB-KW"/>
</dbReference>
<evidence type="ECO:0000259" key="8">
    <source>
        <dbReference type="Pfam" id="PF01850"/>
    </source>
</evidence>
<dbReference type="PANTHER" id="PTHR33653">
    <property type="entry name" value="RIBONUCLEASE VAPC2"/>
    <property type="match status" value="1"/>
</dbReference>
<proteinExistence type="inferred from homology"/>
<name>A0A1J0ACB8_9CYAN</name>
<evidence type="ECO:0000313" key="10">
    <source>
        <dbReference type="Proteomes" id="UP000180235"/>
    </source>
</evidence>
<dbReference type="OrthoDB" id="9796690at2"/>
<keyword evidence="10" id="KW-1185">Reference proteome</keyword>
<evidence type="ECO:0000256" key="1">
    <source>
        <dbReference type="ARBA" id="ARBA00001946"/>
    </source>
</evidence>
<keyword evidence="4" id="KW-0479">Metal-binding</keyword>
<keyword evidence="2" id="KW-1277">Toxin-antitoxin system</keyword>
<comment type="similarity">
    <text evidence="7">Belongs to the PINc/VapC protein family.</text>
</comment>
<organism evidence="9 10">
    <name type="scientific">Gloeomargarita lithophora Alchichica-D10</name>
    <dbReference type="NCBI Taxonomy" id="1188229"/>
    <lineage>
        <taxon>Bacteria</taxon>
        <taxon>Bacillati</taxon>
        <taxon>Cyanobacteriota</taxon>
        <taxon>Cyanophyceae</taxon>
        <taxon>Gloeomargaritales</taxon>
        <taxon>Gloeomargaritaceae</taxon>
        <taxon>Gloeomargarita</taxon>
    </lineage>
</organism>
<feature type="domain" description="PIN" evidence="8">
    <location>
        <begin position="3"/>
        <end position="123"/>
    </location>
</feature>
<dbReference type="SUPFAM" id="SSF88723">
    <property type="entry name" value="PIN domain-like"/>
    <property type="match status" value="1"/>
</dbReference>
<reference evidence="9 10" key="1">
    <citation type="submission" date="2016-10" db="EMBL/GenBank/DDBJ databases">
        <title>Description of Gloeomargarita lithophora gen. nov., sp. nov., a thylakoid-bearing basal-branching cyanobacterium with intracellular carbonates, and proposal for Gloeomargaritales ord. nov.</title>
        <authorList>
            <person name="Moreira D."/>
            <person name="Tavera R."/>
            <person name="Benzerara K."/>
            <person name="Skouri-Panet F."/>
            <person name="Couradeau E."/>
            <person name="Gerard E."/>
            <person name="Loussert C."/>
            <person name="Novelo E."/>
            <person name="Zivanovic Y."/>
            <person name="Lopez-Garcia P."/>
        </authorList>
    </citation>
    <scope>NUCLEOTIDE SEQUENCE [LARGE SCALE GENOMIC DNA]</scope>
    <source>
        <strain evidence="9 10">D10</strain>
    </source>
</reference>
<dbReference type="RefSeq" id="WP_084111511.1">
    <property type="nucleotide sequence ID" value="NZ_CP017675.1"/>
</dbReference>
<dbReference type="Proteomes" id="UP000180235">
    <property type="component" value="Chromosome"/>
</dbReference>
<dbReference type="STRING" id="1188229.GlitD10_1233"/>
<dbReference type="InterPro" id="IPR050556">
    <property type="entry name" value="Type_II_TA_system_RNase"/>
</dbReference>
<protein>
    <submittedName>
        <fullName evidence="9">PIN domain nucleic acid-binding protein</fullName>
    </submittedName>
</protein>